<dbReference type="Proteomes" id="UP000307440">
    <property type="component" value="Unassembled WGS sequence"/>
</dbReference>
<feature type="transmembrane region" description="Helical" evidence="1">
    <location>
        <begin position="128"/>
        <end position="150"/>
    </location>
</feature>
<accession>A0A5C3L1E4</accession>
<sequence>MSSYNAEQLIAMASATRVVYAGDLASLALWLADFLHTFPLEVELMWPAKFTLVNVFFFTLRYLPGLTIPLSIAFNASAYGSASYHTICMARTIVFAALSFLAVCFSQFLLSIRVYVLAERPRWLKFCFIGELIIAVGVALFITIKHGLGITIREPLHPAISCGQLSTEGWLVGILYVIILLTEVVMMIMSLIIGYRKYRRSRSRLVTILYRDGTVYFIAVAVSSATNIIISLAGHPQYILVILQTTLHAIFPTRMILHVREMAHQDHEWGTRTLNRVFGAKSTSTGERSGHTARTEQSIEFALSEHSQVA</sequence>
<dbReference type="Pfam" id="PF20151">
    <property type="entry name" value="DUF6533"/>
    <property type="match status" value="1"/>
</dbReference>
<feature type="transmembrane region" description="Helical" evidence="1">
    <location>
        <begin position="170"/>
        <end position="193"/>
    </location>
</feature>
<dbReference type="AlphaFoldDB" id="A0A5C3L1E4"/>
<keyword evidence="1" id="KW-1133">Transmembrane helix</keyword>
<feature type="transmembrane region" description="Helical" evidence="1">
    <location>
        <begin position="9"/>
        <end position="32"/>
    </location>
</feature>
<reference evidence="3 4" key="1">
    <citation type="journal article" date="2019" name="Nat. Ecol. Evol.">
        <title>Megaphylogeny resolves global patterns of mushroom evolution.</title>
        <authorList>
            <person name="Varga T."/>
            <person name="Krizsan K."/>
            <person name="Foldi C."/>
            <person name="Dima B."/>
            <person name="Sanchez-Garcia M."/>
            <person name="Sanchez-Ramirez S."/>
            <person name="Szollosi G.J."/>
            <person name="Szarkandi J.G."/>
            <person name="Papp V."/>
            <person name="Albert L."/>
            <person name="Andreopoulos W."/>
            <person name="Angelini C."/>
            <person name="Antonin V."/>
            <person name="Barry K.W."/>
            <person name="Bougher N.L."/>
            <person name="Buchanan P."/>
            <person name="Buyck B."/>
            <person name="Bense V."/>
            <person name="Catcheside P."/>
            <person name="Chovatia M."/>
            <person name="Cooper J."/>
            <person name="Damon W."/>
            <person name="Desjardin D."/>
            <person name="Finy P."/>
            <person name="Geml J."/>
            <person name="Haridas S."/>
            <person name="Hughes K."/>
            <person name="Justo A."/>
            <person name="Karasinski D."/>
            <person name="Kautmanova I."/>
            <person name="Kiss B."/>
            <person name="Kocsube S."/>
            <person name="Kotiranta H."/>
            <person name="LaButti K.M."/>
            <person name="Lechner B.E."/>
            <person name="Liimatainen K."/>
            <person name="Lipzen A."/>
            <person name="Lukacs Z."/>
            <person name="Mihaltcheva S."/>
            <person name="Morgado L.N."/>
            <person name="Niskanen T."/>
            <person name="Noordeloos M.E."/>
            <person name="Ohm R.A."/>
            <person name="Ortiz-Santana B."/>
            <person name="Ovrebo C."/>
            <person name="Racz N."/>
            <person name="Riley R."/>
            <person name="Savchenko A."/>
            <person name="Shiryaev A."/>
            <person name="Soop K."/>
            <person name="Spirin V."/>
            <person name="Szebenyi C."/>
            <person name="Tomsovsky M."/>
            <person name="Tulloss R.E."/>
            <person name="Uehling J."/>
            <person name="Grigoriev I.V."/>
            <person name="Vagvolgyi C."/>
            <person name="Papp T."/>
            <person name="Martin F.M."/>
            <person name="Miettinen O."/>
            <person name="Hibbett D.S."/>
            <person name="Nagy L.G."/>
        </authorList>
    </citation>
    <scope>NUCLEOTIDE SEQUENCE [LARGE SCALE GENOMIC DNA]</scope>
    <source>
        <strain evidence="3 4">CBS 121175</strain>
    </source>
</reference>
<dbReference type="STRING" id="230819.A0A5C3L1E4"/>
<dbReference type="InterPro" id="IPR045340">
    <property type="entry name" value="DUF6533"/>
</dbReference>
<gene>
    <name evidence="3" type="ORF">FA15DRAFT_703347</name>
</gene>
<evidence type="ECO:0000256" key="1">
    <source>
        <dbReference type="SAM" id="Phobius"/>
    </source>
</evidence>
<evidence type="ECO:0000313" key="3">
    <source>
        <dbReference type="EMBL" id="TFK25903.1"/>
    </source>
</evidence>
<dbReference type="OrthoDB" id="3012748at2759"/>
<feature type="domain" description="DUF6533" evidence="2">
    <location>
        <begin position="24"/>
        <end position="64"/>
    </location>
</feature>
<keyword evidence="4" id="KW-1185">Reference proteome</keyword>
<feature type="transmembrane region" description="Helical" evidence="1">
    <location>
        <begin position="214"/>
        <end position="232"/>
    </location>
</feature>
<name>A0A5C3L1E4_COPMA</name>
<proteinExistence type="predicted"/>
<feature type="transmembrane region" description="Helical" evidence="1">
    <location>
        <begin position="44"/>
        <end position="63"/>
    </location>
</feature>
<evidence type="ECO:0000313" key="4">
    <source>
        <dbReference type="Proteomes" id="UP000307440"/>
    </source>
</evidence>
<protein>
    <recommendedName>
        <fullName evidence="2">DUF6533 domain-containing protein</fullName>
    </recommendedName>
</protein>
<evidence type="ECO:0000259" key="2">
    <source>
        <dbReference type="Pfam" id="PF20151"/>
    </source>
</evidence>
<dbReference type="EMBL" id="ML210181">
    <property type="protein sequence ID" value="TFK25903.1"/>
    <property type="molecule type" value="Genomic_DNA"/>
</dbReference>
<keyword evidence="1" id="KW-0472">Membrane</keyword>
<keyword evidence="1" id="KW-0812">Transmembrane</keyword>
<feature type="transmembrane region" description="Helical" evidence="1">
    <location>
        <begin position="93"/>
        <end position="116"/>
    </location>
</feature>
<organism evidence="3 4">
    <name type="scientific">Coprinopsis marcescibilis</name>
    <name type="common">Agaric fungus</name>
    <name type="synonym">Psathyrella marcescibilis</name>
    <dbReference type="NCBI Taxonomy" id="230819"/>
    <lineage>
        <taxon>Eukaryota</taxon>
        <taxon>Fungi</taxon>
        <taxon>Dikarya</taxon>
        <taxon>Basidiomycota</taxon>
        <taxon>Agaricomycotina</taxon>
        <taxon>Agaricomycetes</taxon>
        <taxon>Agaricomycetidae</taxon>
        <taxon>Agaricales</taxon>
        <taxon>Agaricineae</taxon>
        <taxon>Psathyrellaceae</taxon>
        <taxon>Coprinopsis</taxon>
    </lineage>
</organism>